<organism evidence="2 3">
    <name type="scientific">Lepraria finkii</name>
    <dbReference type="NCBI Taxonomy" id="1340010"/>
    <lineage>
        <taxon>Eukaryota</taxon>
        <taxon>Fungi</taxon>
        <taxon>Dikarya</taxon>
        <taxon>Ascomycota</taxon>
        <taxon>Pezizomycotina</taxon>
        <taxon>Lecanoromycetes</taxon>
        <taxon>OSLEUM clade</taxon>
        <taxon>Lecanoromycetidae</taxon>
        <taxon>Lecanorales</taxon>
        <taxon>Lecanorineae</taxon>
        <taxon>Stereocaulaceae</taxon>
        <taxon>Lepraria</taxon>
    </lineage>
</organism>
<name>A0ABR4AXV4_9LECA</name>
<proteinExistence type="predicted"/>
<sequence>MLFKLFVLLAAAAPYTLADVQSTFPTAGARETGNTAVYIGWKEFGTGLIISSFGQYNLNLCAGGNDAGSSVRDKLAAMQVSLGLVSAVAENFYRKLNYL</sequence>
<comment type="caution">
    <text evidence="2">The sequence shown here is derived from an EMBL/GenBank/DDBJ whole genome shotgun (WGS) entry which is preliminary data.</text>
</comment>
<feature type="chain" id="PRO_5045949685" evidence="1">
    <location>
        <begin position="19"/>
        <end position="99"/>
    </location>
</feature>
<keyword evidence="3" id="KW-1185">Reference proteome</keyword>
<feature type="signal peptide" evidence="1">
    <location>
        <begin position="1"/>
        <end position="18"/>
    </location>
</feature>
<dbReference type="Proteomes" id="UP001590951">
    <property type="component" value="Unassembled WGS sequence"/>
</dbReference>
<evidence type="ECO:0000256" key="1">
    <source>
        <dbReference type="SAM" id="SignalP"/>
    </source>
</evidence>
<keyword evidence="1" id="KW-0732">Signal</keyword>
<evidence type="ECO:0000313" key="2">
    <source>
        <dbReference type="EMBL" id="KAL2050486.1"/>
    </source>
</evidence>
<dbReference type="EMBL" id="JBHFEH010000047">
    <property type="protein sequence ID" value="KAL2050486.1"/>
    <property type="molecule type" value="Genomic_DNA"/>
</dbReference>
<evidence type="ECO:0000313" key="3">
    <source>
        <dbReference type="Proteomes" id="UP001590951"/>
    </source>
</evidence>
<protein>
    <submittedName>
        <fullName evidence="2">Uncharacterized protein</fullName>
    </submittedName>
</protein>
<gene>
    <name evidence="2" type="ORF">ABVK25_009320</name>
</gene>
<reference evidence="2 3" key="1">
    <citation type="submission" date="2024-09" db="EMBL/GenBank/DDBJ databases">
        <title>Rethinking Asexuality: The Enigmatic Case of Functional Sexual Genes in Lepraria (Stereocaulaceae).</title>
        <authorList>
            <person name="Doellman M."/>
            <person name="Sun Y."/>
            <person name="Barcenas-Pena A."/>
            <person name="Lumbsch H.T."/>
            <person name="Grewe F."/>
        </authorList>
    </citation>
    <scope>NUCLEOTIDE SEQUENCE [LARGE SCALE GENOMIC DNA]</scope>
    <source>
        <strain evidence="2 3">Grewe 0041</strain>
    </source>
</reference>
<accession>A0ABR4AXV4</accession>